<evidence type="ECO:0000313" key="3">
    <source>
        <dbReference type="Proteomes" id="UP000055060"/>
    </source>
</evidence>
<organism evidence="2">
    <name type="scientific">Longilinea arvoryzae</name>
    <dbReference type="NCBI Taxonomy" id="360412"/>
    <lineage>
        <taxon>Bacteria</taxon>
        <taxon>Bacillati</taxon>
        <taxon>Chloroflexota</taxon>
        <taxon>Anaerolineae</taxon>
        <taxon>Anaerolineales</taxon>
        <taxon>Anaerolineaceae</taxon>
        <taxon>Longilinea</taxon>
    </lineage>
</organism>
<dbReference type="EMBL" id="DF967972">
    <property type="protein sequence ID" value="GAP14758.1"/>
    <property type="molecule type" value="Genomic_DNA"/>
</dbReference>
<keyword evidence="2" id="KW-0378">Hydrolase</keyword>
<sequence length="328" mass="33137">MQNAITDVPGILVGHATNLKAMTGCTVILAEDGAISGVDQRGGAPGTRETDALRPMHLVDKAHAVLLAGGSAFGLDAATGVMRFLEEKGVGFDSGFARVPIVPAAVLYDLGIGLPDVRPDAEMGYIACQNASQAAPAEGNVGAGTGATVGKILGMSQAMKSGLGTASIDLGGGLVVGTIVAVNALGDIVDPETGKILAGARAISVAPNARPQLANTLVIMKSLLGKTALRISSAHNTVIGVVATNARLDKEETNKVAQMAHNGLARSIRPAHTMYDGDTVFALATGRKRADVNTIGAYAAECMAAAIVRAALQATSANGLPAARDLKS</sequence>
<protein>
    <submittedName>
        <fullName evidence="2">L-aminopeptidase/D-esterase</fullName>
    </submittedName>
</protein>
<dbReference type="AlphaFoldDB" id="A0A0S7BJU1"/>
<comment type="similarity">
    <text evidence="1">Belongs to the peptidase S58 family.</text>
</comment>
<name>A0A0S7BJU1_9CHLR</name>
<dbReference type="SUPFAM" id="SSF56266">
    <property type="entry name" value="DmpA/ArgJ-like"/>
    <property type="match status" value="1"/>
</dbReference>
<accession>A0A0S7BJU1</accession>
<keyword evidence="2" id="KW-0031">Aminopeptidase</keyword>
<evidence type="ECO:0000256" key="1">
    <source>
        <dbReference type="ARBA" id="ARBA00007068"/>
    </source>
</evidence>
<dbReference type="RefSeq" id="WP_236709972.1">
    <property type="nucleotide sequence ID" value="NZ_DF967972.1"/>
</dbReference>
<dbReference type="CDD" id="cd02252">
    <property type="entry name" value="nylC_like"/>
    <property type="match status" value="1"/>
</dbReference>
<dbReference type="GO" id="GO:0004177">
    <property type="term" value="F:aminopeptidase activity"/>
    <property type="evidence" value="ECO:0007669"/>
    <property type="project" value="UniProtKB-KW"/>
</dbReference>
<dbReference type="InterPro" id="IPR005321">
    <property type="entry name" value="Peptidase_S58_DmpA"/>
</dbReference>
<gene>
    <name evidence="2" type="ORF">LARV_02533</name>
</gene>
<dbReference type="InterPro" id="IPR016117">
    <property type="entry name" value="ArgJ-like_dom_sf"/>
</dbReference>
<keyword evidence="3" id="KW-1185">Reference proteome</keyword>
<evidence type="ECO:0000313" key="2">
    <source>
        <dbReference type="EMBL" id="GAP14758.1"/>
    </source>
</evidence>
<dbReference type="Gene3D" id="3.60.70.12">
    <property type="entry name" value="L-amino peptidase D-ALA esterase/amidase"/>
    <property type="match status" value="1"/>
</dbReference>
<dbReference type="STRING" id="360412.LARV_02533"/>
<reference evidence="2" key="1">
    <citation type="submission" date="2015-07" db="EMBL/GenBank/DDBJ databases">
        <title>Draft Genome Sequences of Anaerolinea thermolimosa IMO-1, Bellilinea caldifistulae GOMI-1, Leptolinea tardivitalis YMTK-2, Levilinea saccharolytica KIBI-1,Longilinea arvoryzae KOME-1, Previously Described as Members of the Anaerolineaceae (Chloroflexi).</title>
        <authorList>
            <person name="Sekiguchi Y."/>
            <person name="Ohashi A."/>
            <person name="Matsuura N."/>
            <person name="Tourlousse M.D."/>
        </authorList>
    </citation>
    <scope>NUCLEOTIDE SEQUENCE [LARGE SCALE GENOMIC DNA]</scope>
    <source>
        <strain evidence="2">KOME-1</strain>
    </source>
</reference>
<dbReference type="Proteomes" id="UP000055060">
    <property type="component" value="Unassembled WGS sequence"/>
</dbReference>
<proteinExistence type="inferred from homology"/>
<dbReference type="Pfam" id="PF03576">
    <property type="entry name" value="Peptidase_S58"/>
    <property type="match status" value="1"/>
</dbReference>
<keyword evidence="2" id="KW-0645">Protease</keyword>
<dbReference type="PANTHER" id="PTHR36512">
    <property type="entry name" value="D-AMINOPEPTIDASE"/>
    <property type="match status" value="1"/>
</dbReference>
<dbReference type="PANTHER" id="PTHR36512:SF3">
    <property type="entry name" value="BLR5678 PROTEIN"/>
    <property type="match status" value="1"/>
</dbReference>